<dbReference type="AlphaFoldDB" id="K1TFB0"/>
<name>K1TFB0_9ZZZZ</name>
<feature type="non-terminal residue" evidence="1">
    <location>
        <position position="1"/>
    </location>
</feature>
<dbReference type="EMBL" id="AJWY01009585">
    <property type="protein sequence ID" value="EKC57936.1"/>
    <property type="molecule type" value="Genomic_DNA"/>
</dbReference>
<accession>K1TFB0</accession>
<reference evidence="1" key="1">
    <citation type="journal article" date="2013" name="Environ. Microbiol.">
        <title>Microbiota from the distal guts of lean and obese adolescents exhibit partial functional redundancy besides clear differences in community structure.</title>
        <authorList>
            <person name="Ferrer M."/>
            <person name="Ruiz A."/>
            <person name="Lanza F."/>
            <person name="Haange S.B."/>
            <person name="Oberbach A."/>
            <person name="Till H."/>
            <person name="Bargiela R."/>
            <person name="Campoy C."/>
            <person name="Segura M.T."/>
            <person name="Richter M."/>
            <person name="von Bergen M."/>
            <person name="Seifert J."/>
            <person name="Suarez A."/>
        </authorList>
    </citation>
    <scope>NUCLEOTIDE SEQUENCE</scope>
</reference>
<proteinExistence type="predicted"/>
<organism evidence="1">
    <name type="scientific">human gut metagenome</name>
    <dbReference type="NCBI Taxonomy" id="408170"/>
    <lineage>
        <taxon>unclassified sequences</taxon>
        <taxon>metagenomes</taxon>
        <taxon>organismal metagenomes</taxon>
    </lineage>
</organism>
<comment type="caution">
    <text evidence="1">The sequence shown here is derived from an EMBL/GenBank/DDBJ whole genome shotgun (WGS) entry which is preliminary data.</text>
</comment>
<gene>
    <name evidence="1" type="ORF">LEA_14114</name>
</gene>
<sequence length="39" mass="4031">GVDKIKGIGIGAPNGNYYSGTIEFAPNFPEGCNSFGCHV</sequence>
<evidence type="ECO:0000313" key="1">
    <source>
        <dbReference type="EMBL" id="EKC57936.1"/>
    </source>
</evidence>
<protein>
    <submittedName>
        <fullName evidence="1">Uncharacterized protein</fullName>
    </submittedName>
</protein>